<dbReference type="WBParaSite" id="RSKR_0001056500.1">
    <property type="protein sequence ID" value="RSKR_0001056500.1"/>
    <property type="gene ID" value="RSKR_0001056500"/>
</dbReference>
<sequence length="278" mass="32062">MSSKVNTLVLTVEAISSLLIGMTLYLAPHHVGDFLFQKTTDGVHWHLVRCVGGHITAGAYFAWRFRKSEKETQDTYFYMRLITCIFCLLLLFNARSVTPHLLEPRFQEHIISISMVLVFWYAGLLSKDLWDFGQTKYQSNYVSNILYQLDSIAAICIGGAWIAFPKWLLSRQVRVELVESHEIVARMMGVCFICSYIMSSRALHWAKIMDRISAIGCRAVCCFAILSGQLWSQHAYHVDWNDNHWIGISLFSTWTGIAFIYQLLAWYTYKSQDKTKTN</sequence>
<organism evidence="1 2">
    <name type="scientific">Rhabditophanes sp. KR3021</name>
    <dbReference type="NCBI Taxonomy" id="114890"/>
    <lineage>
        <taxon>Eukaryota</taxon>
        <taxon>Metazoa</taxon>
        <taxon>Ecdysozoa</taxon>
        <taxon>Nematoda</taxon>
        <taxon>Chromadorea</taxon>
        <taxon>Rhabditida</taxon>
        <taxon>Tylenchina</taxon>
        <taxon>Panagrolaimomorpha</taxon>
        <taxon>Strongyloidoidea</taxon>
        <taxon>Alloionematidae</taxon>
        <taxon>Rhabditophanes</taxon>
    </lineage>
</organism>
<protein>
    <submittedName>
        <fullName evidence="2">Uncharacterized protein</fullName>
    </submittedName>
</protein>
<evidence type="ECO:0000313" key="2">
    <source>
        <dbReference type="WBParaSite" id="RSKR_0001056500.1"/>
    </source>
</evidence>
<dbReference type="Proteomes" id="UP000095286">
    <property type="component" value="Unplaced"/>
</dbReference>
<name>A0AC35UEC3_9BILA</name>
<evidence type="ECO:0000313" key="1">
    <source>
        <dbReference type="Proteomes" id="UP000095286"/>
    </source>
</evidence>
<accession>A0AC35UEC3</accession>
<proteinExistence type="predicted"/>
<reference evidence="2" key="1">
    <citation type="submission" date="2016-11" db="UniProtKB">
        <authorList>
            <consortium name="WormBaseParasite"/>
        </authorList>
    </citation>
    <scope>IDENTIFICATION</scope>
    <source>
        <strain evidence="2">KR3021</strain>
    </source>
</reference>